<dbReference type="Proteomes" id="UP001162156">
    <property type="component" value="Unassembled WGS sequence"/>
</dbReference>
<dbReference type="PANTHER" id="PTHR47633">
    <property type="entry name" value="IMMUNOGLOBULIN"/>
    <property type="match status" value="1"/>
</dbReference>
<dbReference type="SMART" id="SM00409">
    <property type="entry name" value="IG"/>
    <property type="match status" value="3"/>
</dbReference>
<name>A0AAV8YP53_9CUCU</name>
<feature type="compositionally biased region" description="Basic residues" evidence="5">
    <location>
        <begin position="5751"/>
        <end position="5761"/>
    </location>
</feature>
<dbReference type="PROSITE" id="PS50835">
    <property type="entry name" value="IG_LIKE"/>
    <property type="match status" value="3"/>
</dbReference>
<feature type="region of interest" description="Disordered" evidence="5">
    <location>
        <begin position="6646"/>
        <end position="6714"/>
    </location>
</feature>
<organism evidence="7 8">
    <name type="scientific">Rhamnusium bicolor</name>
    <dbReference type="NCBI Taxonomy" id="1586634"/>
    <lineage>
        <taxon>Eukaryota</taxon>
        <taxon>Metazoa</taxon>
        <taxon>Ecdysozoa</taxon>
        <taxon>Arthropoda</taxon>
        <taxon>Hexapoda</taxon>
        <taxon>Insecta</taxon>
        <taxon>Pterygota</taxon>
        <taxon>Neoptera</taxon>
        <taxon>Endopterygota</taxon>
        <taxon>Coleoptera</taxon>
        <taxon>Polyphaga</taxon>
        <taxon>Cucujiformia</taxon>
        <taxon>Chrysomeloidea</taxon>
        <taxon>Cerambycidae</taxon>
        <taxon>Lepturinae</taxon>
        <taxon>Rhagiini</taxon>
        <taxon>Rhamnusium</taxon>
    </lineage>
</organism>
<feature type="compositionally biased region" description="Basic and acidic residues" evidence="5">
    <location>
        <begin position="7205"/>
        <end position="7242"/>
    </location>
</feature>
<evidence type="ECO:0000313" key="8">
    <source>
        <dbReference type="Proteomes" id="UP001162156"/>
    </source>
</evidence>
<feature type="coiled-coil region" evidence="4">
    <location>
        <begin position="357"/>
        <end position="387"/>
    </location>
</feature>
<gene>
    <name evidence="7" type="ORF">NQ314_007533</name>
</gene>
<feature type="region of interest" description="Disordered" evidence="5">
    <location>
        <begin position="7191"/>
        <end position="7273"/>
    </location>
</feature>
<proteinExistence type="predicted"/>
<feature type="region of interest" description="Disordered" evidence="5">
    <location>
        <begin position="5751"/>
        <end position="5790"/>
    </location>
</feature>
<feature type="domain" description="Ig-like" evidence="6">
    <location>
        <begin position="136"/>
        <end position="228"/>
    </location>
</feature>
<dbReference type="InterPro" id="IPR013783">
    <property type="entry name" value="Ig-like_fold"/>
</dbReference>
<evidence type="ECO:0000256" key="5">
    <source>
        <dbReference type="SAM" id="MobiDB-lite"/>
    </source>
</evidence>
<dbReference type="SUPFAM" id="SSF48726">
    <property type="entry name" value="Immunoglobulin"/>
    <property type="match status" value="3"/>
</dbReference>
<comment type="subcellular location">
    <subcellularLocation>
        <location evidence="1">Cytoplasm</location>
    </subcellularLocation>
</comment>
<keyword evidence="2" id="KW-0963">Cytoplasm</keyword>
<feature type="compositionally biased region" description="Basic and acidic residues" evidence="5">
    <location>
        <begin position="6691"/>
        <end position="6710"/>
    </location>
</feature>
<feature type="domain" description="Ig-like" evidence="6">
    <location>
        <begin position="4"/>
        <end position="95"/>
    </location>
</feature>
<feature type="compositionally biased region" description="Basic and acidic residues" evidence="5">
    <location>
        <begin position="5762"/>
        <end position="5778"/>
    </location>
</feature>
<keyword evidence="8" id="KW-1185">Reference proteome</keyword>
<evidence type="ECO:0000256" key="2">
    <source>
        <dbReference type="ARBA" id="ARBA00022490"/>
    </source>
</evidence>
<keyword evidence="4" id="KW-0175">Coiled coil</keyword>
<feature type="compositionally biased region" description="Basic and acidic residues" evidence="5">
    <location>
        <begin position="7249"/>
        <end position="7273"/>
    </location>
</feature>
<protein>
    <recommendedName>
        <fullName evidence="6">Ig-like domain-containing protein</fullName>
    </recommendedName>
</protein>
<dbReference type="InterPro" id="IPR003598">
    <property type="entry name" value="Ig_sub2"/>
</dbReference>
<evidence type="ECO:0000259" key="6">
    <source>
        <dbReference type="PROSITE" id="PS50835"/>
    </source>
</evidence>
<feature type="compositionally biased region" description="Basic and acidic residues" evidence="5">
    <location>
        <begin position="6663"/>
        <end position="6674"/>
    </location>
</feature>
<dbReference type="EMBL" id="JANEYF010002024">
    <property type="protein sequence ID" value="KAJ8952457.1"/>
    <property type="molecule type" value="Genomic_DNA"/>
</dbReference>
<dbReference type="Gene3D" id="2.60.40.10">
    <property type="entry name" value="Immunoglobulins"/>
    <property type="match status" value="3"/>
</dbReference>
<dbReference type="GO" id="GO:0004674">
    <property type="term" value="F:protein serine/threonine kinase activity"/>
    <property type="evidence" value="ECO:0007669"/>
    <property type="project" value="UniProtKB-KW"/>
</dbReference>
<dbReference type="Pfam" id="PF07679">
    <property type="entry name" value="I-set"/>
    <property type="match status" value="3"/>
</dbReference>
<evidence type="ECO:0000256" key="1">
    <source>
        <dbReference type="ARBA" id="ARBA00004496"/>
    </source>
</evidence>
<evidence type="ECO:0000256" key="4">
    <source>
        <dbReference type="SAM" id="Coils"/>
    </source>
</evidence>
<dbReference type="InterPro" id="IPR013098">
    <property type="entry name" value="Ig_I-set"/>
</dbReference>
<accession>A0AAV8YP53</accession>
<dbReference type="FunFam" id="2.60.40.10:FF:000425">
    <property type="entry name" value="Myosin light chain kinase"/>
    <property type="match status" value="2"/>
</dbReference>
<dbReference type="InterPro" id="IPR007110">
    <property type="entry name" value="Ig-like_dom"/>
</dbReference>
<feature type="domain" description="Ig-like" evidence="6">
    <location>
        <begin position="262"/>
        <end position="345"/>
    </location>
</feature>
<dbReference type="GO" id="GO:0005737">
    <property type="term" value="C:cytoplasm"/>
    <property type="evidence" value="ECO:0007669"/>
    <property type="project" value="UniProtKB-SubCell"/>
</dbReference>
<sequence>MEYPRFVKRISPVRVMDGEKVTFSCVVTGKPIPKVEWYHNDVPVKEAKDVIIYQDTEGVCTLAISEVFPENAGEYSCRAVNRVGEAICKSSLIVEAYEYVPDSELGIITGSEEDLLADKTISDTDFLSDSDVECAPRIIKKLPQVISTKDGDVTRLEVKAIGKPKPEGKWLKHGTEIIPSNEFVIENLEDGTSILTITEVYPDDSGEITFEAHNPLGVAVTSTELLIETTEGIIGTKEYRKPEWVTHMEELSAALKAAQSAPTFVQEITDIRTTEAETIKFECLLSGTPTPDIIWYHNDKIIRNTKRVKVRIEDNKTSVTISEVTDEDTGTYLCKAVSEIGVAVTKAKLYVQEIPEYKKAEILLRKAQEEEEKIKQERIKITKKRVERRKQRTSVTTEEEIKPLDVTQVQAIETTEQIVETLADKVKAIPTLDIQEPLKTEAVATCKKIDESPEEKLGEKATEILSPVEPTYSEQILTEEIIKDIEKIIPKTRKARPGLQTGVSEFVDITEVKLEQIIERCEKIIRRGELKMAKEVSQILELINVKEFGPGESPLREIAEIGYLVRNGITVKEITVLYDENKFPSLKSPQAQSAMVNVVERKGHGALISEVLTEETTIDERQLAATVGFRAFMKMVEANYVTIEEVITHFTPEDFIQRAWESAEVNEGITKTVSEMLTISEEIEVLEDSGKTVKKTIKKKGDIEETLEVKEDIERTAKGAARLPKKKHSVEITDITELLVDKKETELESTAKIKHDSKKESDIEIEIEEIEETERGEKRHTDDLIPFEMPTIKQIPINTTNVISETTGLREVAQINKSVTKSTATIDILPHTAVVEEHTVAQENEELREEVTCVPTTATKTVDTIEAVEVAEQNIHNIPGHFEDTFKPISSTALENILPNESISVHEITLGDIPSNLPEEELFENKANLTVIPQEAKNISEVEVSINAQDLLPFEIITQQQLPINMIGSYSEAISMDQVTQKNEEVQKLTAEVDIIPLSAVVEEHTHIEESEGLHTKLEPTTFSATKTYDTVEAFEVSEQTIQNLTGQFDSQFKPILSNASANIVSSEGISVQEINLGDITSLLPEEQNVVDLASITLLPQETKTISEVEVSHKEQLLDEFTIPKSAQAIGTFSTKEGINVEEIYQKISEETLDTTKPTTIKPKYKIDSNESIVVEEVLSEVKPGKYLPEAFVATEIASKNIVPQKSITQLEMVAPEVEGEYIPGRLPPTQRADFNITLGESILVSQTDASERGKLFEKAASPEKAEALADIILSESISVTCTDSQQPQSEVKLEEINQQIADINILPKETVVSQTTIATESEGNYEQQETTYRNANTKIICLETSGQSQVIIQESEDILSIDKQPTRILANSSYSPNEPLTVEEIETGDTPGQFENYPKMLMDQASTNIETQEASNITETQVGESEILYEQQQPNYINIESTLTRLQEQLDVNESHILESEKVLSNFELPDSHKGKTVTSHTLPAGIIEETTIEYSTEQLQQHEVPEKKADINQNLHTETVISETIANEGLKKIELEKAVSKQALTTLLSQEALNVSEVFTDDKERQYIPGDLPSGMQATFDIDTQKVASKSVMYSNYATENLNVITPLTAEANSEQGTLETLQIIQHETVEKEGEHIESQPEKKQAAINLAESLTGINVSQIIPNEKENKYQPQPKPLEATASFELSTQEVIVKSEIETVVHADNIEEEEPLTGRAKKYARPFTELIVTETNIVDVEKGLQSDIFPFKKQANIDILPGQALSITETVTDHKEEPLEILETVSSLANINISEQQVAIKEEIQSNSLPGDLIEKSAEMFTASSHQDVSHPVIQLQFTLGEKEQDKETDVRPDIKQVNISFIETQSLNITEVNVDDKEQKLPQEQLPEGVKGESSISSHITALKEEVVSDDSVKKFEKPEHHSVKATPECTLLDSFVTTESMVIEGESKLKEIKPDEKVAHPEYQPVESISITSVTSGIKEGKLDKDQLNHETASSSFLPQDVVEVRETVASDTTTGFDQTSPTHVTAIQSQSEHKSIISMEAVVGESELYLKESVKPHEQKADVEYEHITTAQISETILNEKEDIQQTSDTVESKTATSSLAVQPVAETSITFAQDTISDVVKEVPVTAQADVEQSPFEGIIQTAPHIQESEKHFEKEHVDIKQAIVEFREDQSVMITQITSNETESSLDVNKKPKEKYADIDIDVHKISVNTEIIITNEAVNDINVLEPILTTAHPEVIPLNTAIKSETILTESEAEGDKIQKPETKQLSVSFDEGQSIIVQSVMTHDNETELIETPLEKMYAESNISDTNFVASQLETQVGDSLKQFETFKPDENKAKELAIPFDSAITTEQIAIETESELTECTKANKLSATVGIQPSEGVSTTETVTAQSENNLKEFKLPSPKTAQTAIDVTHKVAESNITDISEDTDIYKILVPESQNASEREGTFDSLIITENVLQEKENRFEGAFKPITSKGEVSLEQNKHSINVSEIIIQDKEGGIDKLEVPTQHKATMGVDSITLPEKSETLAEESIDETPSISLVSTKAALKHSPREEVIQIQPLVQETEGIFEAQGKPVTKNAEFAVEENKVVSTMEIVPAEIETSFEDFKRPDYTIAEPNLTTNISAETTEILVNMDTNKLNIDIPISATAASAHDTLDSFTQSIPMVIESSENFADKMKPTSEKAEEKINCLTEITVSEIYTETKANEFKEYPNKFETAIPQLDSARAVQQSEVLTSENINELKTVSKPLTSIKIEQDTFDSILFTENIIHESEKSFQESPAAEMRKADTVIDNISSLTVSEVISEEREKPLISEQTKEEFSTTAVLSNIPLSQSVVLSQENIDKFDITLPTEEMAQLTQSKYDSLIVTSNEIQETEIPIDDKYTETKKADISVSPEEHIYVTETMITDKESTFAKNEIITSVADKTVSPQEATQILETRSNQSLADLKEALPEQSKASTDHLPYHTVNITETMITEKEANLQKYDEPNYTRVDIALEKSGKAASVTETITNMHETPILEDRPNIDVATPLITEHTVVEERDIKVFEGLVDMPESKMETPRKATSQRDTYESIIETDVTVHGDAKSINLESPSLKTANIDIPTNESITVTEVTVQGQTGKEVVQVSARETTAQTEVVQRPVVINEEIIPLQSHDTFKSEKVNAIEGRPEYIDVYQHGLIVTEQKSTGNLGSLEFDEPTSKTVKIVMDEISPSLQISEVHLHELEGDGDVVIEEILDEILPERKTSRSHVDITEIDEGKKPETFTVQEITPENTEYVVEELPEETINKKKTEIVTKKDEKKPETTVTVQEIQAPKEITQDKPIYMVEELPEEIEVTDEITKDGNRKKKVIKKKIIKKQTGAKQERTAIVTVEEEGKKPETTVTVEELDTPAEPIYVVEELPEEVQVIEEITDGKRKKKIIKTKRVKKQSGQKQQETEIITVVEDGKTPETTVILQDVNMPEDSKLEKPRYVIEELPEEVHDTELINKEGKSKKKVIRRRVIKKEIGGKQEKTEIITTEEEGRKPETIATVQELEFPEENVSKQSTYVIQELPEEVEVTEVISKDGKSKKKRKAKKPETTVTVHQLDVPEETIPQQPTYVVEELPEEVQVTEVITREGKPKKKVIRKRVIKKQIGGKQEKTEIVTVEEEDKKPEITVTVQEFEVPEETVPEKSIYVVEELPEEVQVTEVITNEGKPKKKVIRKRIIKKQTGGKQEKTEIVTVEEEGKKPETTVTVQEFEIPEEIVPEKPIYVVEELPEEVQVTEVITNDGKPKKKVIRKRVIKKQTAGKQEKTEIVTVEEEGKKPETTVTVQELEIPEEAVPQQPAYVVEELPEEVQITEVITKEGRPKKKVIRKRVIKKQIGGKQETTEIVTVEEEDKIPETTVTVQELEIPEEAIPQQPIYVVEELPEEVQITEEITKEGKPKKKVIRKRVIKKQIGGKQEKTEIVTVEEEGRKPETTVTVQNLEVPDETIPEQPTYVVEELPEEVQVTQVITKEGKPKSKVIRKRVIRKQIGGKREQTEIITVEEEGRTPETTVTVQELEVPEDTTPQQTTYVVEELPEQVQVIEEITKEGKPKEKVIRKRVIKKQIGGKQEKTEIVTVEEEGRKPETTVTVQELEVPEETIPQQPTYVVEELPEEVQVTEEITKEGKPKKKIIKKRVIKKQIGGKQEKTEIVTVEEEGKKPETTVTVQELEVPEETIPQQPTYVVEELPEEVHVTEEITKEGKPKKKIIKKRVIKKQIGGKQEKTEIVTVEEEGRKPETTVTVQELEVPEETMPQQPTYVVEELPEEIQVTEEITKEGKPKKKIIKKRVIKKQIGGKQEKTEIVTVEEEGRKPETTVTIQELEVPEETIPQQPTYVVEELPEEVQVTEEITKEGKPKKKIIKKRVIKKQIGGKQEKTEIVTVEEEGRKPETTVTVQKLEVPEETIPQQPTYVVEELPEEVQVTEEITKEGKPKKKIIKKRVIKKQIGGKQEKTEIVTVEEEGKKPETTVTVQELEVPEETIPQQPTYVVEELPEEVHVTEEITKEGKPKKKVIRKRVIKKLIGGKQEKTEIVTVEEEGRNPETTITVQELEVPEETMPQQPTYVVEELPEEIQVTEEITKEGKPKKKIIKKRVIKKQIGGKQEKTEIVTVEEEGRKPETTVTVQELEVPEETIPQQPTYVVEELPEEVQVTEEITKEGKPKKKIIKKRVIKKQIGGKQEKTEIVTVEEEGKKPETTVTVQELEVPEETIPQQPTYVVEELPEEVHVTEEITKEGKPKKKVIRKRVIKKLIGGKQEKTEIVTVEEEGRNPETTITVQELEVPEETMPQQPTYVVEELPEEIQVTEEITKEGKTKKKIIKKRVIKKQIGGKQEKTEIVTVEEEGRKPETTVTVQEIEVPEETIPQQPTYVVEELPEEIYVTEEITKEGKPKKKVIRKRVIKKQIGEKQEKTEIVTVEEEGRKPETTVTVQELEVPEETIPQQPTYVVEELPEEVQVTEEITKEGKLKKKIIKKRVIKKQIGGKQERTEIVTVEEEGRKPETIVTVQEIAVPEEAIPQQPAYAVEELPEEVQVTEEITKEGKPKKKVIKKRVIKKQIGGKQEKTEIVTVEEEGRKPETTVTVQELELPAETVPEQTYMVEELPEEVQITEEISKEGKPKKKVIRKRVIKKQIGGKQERTEIITVEEEGRKPETTVTVQELKIPEETIPQQPTFVVEELPEEVQVIEVITKEGKPKKKVIRKRVIKKQIGGKQEKTEIVTVEEEGKNPETTVTIQELEVPEETAPEQPIYVVEELPEEVQVTEEITKEGKPKKKVIRKRVIKKQIGGKQEKTEIVSVEVEGRKPETTVTVQELEVPEETIPQRPTYVVEELPEEVQVTEEITKEGKPKKKVIRKRVIKKQIGGKQEKTEIVTVEEEGRKPETTVTVQLEVFEETIPEPTYIVEELPEEVQVTEVITEEGKSKKKVIKKRVIKKQIGRKQEKTEIVTVEEEGRKPETTVTVQELEIPAETVPKQHVYVVEELPEEVLVTEEITEEGKPKKKVIRKRVIKKQIGGKQEKTEIVTVEEEGKKPETTVTVQEVEVPEETEPEQPTYVVEELPEEVQISQEITKEGKPKKKVIRKRVIKKQIGGKQEKTEIVTVEEEGKKPETTVTVQELEVPEETVPIQPTYTVEELPEEVRVTEEITKEGKIKKKVIRKRVIKKQIGEKQENTEIITVEEEGRKPETTVTVLELEGPQDIISEQPTFVVMELPEEVQIKEVITKEGKPKRQIVRKRTIKKQMGKKQERTEILTVEEEGKNPETTVSIEEIDTPEEFIPLEEHLIEELPEVMQVKEIVNEKGKPTTQVIKKRVIKKRKGARQEITEILTVEEEGKEPQVSVYVKEESAEEIHKRKRRPMTKAKLEEIADTEKILFVPTLVDKTKTLQQPKVDLPKEFDIDELPEEVITETITRDGKPKKKVIKKRIIQKRKGSKQETTQILTVEEEGKKPETVVTVEELELPKEIIEIKPEQPSYIEELPEEVITETVTIDGKPKKKVIKKRIIQKRKGSKQETTQILTVEEEGKKPETTVTVEEHDLPKEVVDIKPEEPSYIEELPEEVITETVTRNGKPKKKVIKRRIIQKRKGSKQETTQILTVDEEGKEPETTVTVEELDLPKEVVEIKPEQPSYIEELPEEVITETVTRDGKPKKKVIKRRIIQKRKGSKQETTQILTVEEEGKKPETTVTVEELDLPKEVVEIKPEQPSYIEELPEEVTTETVTRDGKPKKKIIKKRIIQKRKGSKQEITQILTVDEEGKEPETTVTVEELDLPKEVVEIKPEQPSYIEELPEEVITETVTRDGSKQETTQILTVEEEGKKPETTVTVEELDLPKEVVEIKPEQPSYIEELPEEVTTETVTRNGKPKKKIIKKRIIQKRKGSKQEITQILTVDEEGKEPETTVTVEELDLPKEVVEIKPEQPSYIEELPEEVITETVIRDGSKQETTQILTVEEEGKKPEATVTVKELDLPKEIVEIKPEQPCYIEELPEEVTTETVTRDGKPKKKIIKKRIIQKRKGSKQETTQILTVEEEGKKPETTVTVEQVDLSESTAKMVMTVSEEIKELEKSVTVEEVDLSLEIAETIPSYIEELPEEIFVTETVTKDGKPKKKIIKKRILKKRKGAKQETTQIITVEEEGKKPESSITVEESDITKELTEKMEDQPTYLEELPEEVFETETITKDGKPKKEMEEEGKKPETIVLTEEIDLPKEIAQRAPVQASDVTELPEQVLVIETVTKEGSKQEITQMVEVTEEGKKPEYTITVEETDFPTEVSEESPEIEELPEEIVVTETVAEDGKPKKKVIKKRVIQKRKGSKQELTQIVTHEEEGKSPETIVTVEEYQIKETEKSKKRKPKKVDKKEIDEPEKILFVPTLAQEKDISTPEDVMKLLKMEIIRMIISHPLPEIPAEFDFPLEQCCILQELPEKVEIIDLPTGHKQIIRKRTIKKDKGNKDEIINIFRSEKPDEEPNSYVTIEEFTKPTEEVYPVVSVLELPEDIEVIEISTSDKIPKKKITKKRTFLKKVGPKVEATEIITILEDDKEPLQIVQVVEVKPTKLKILNKEEFPLLGQMKLKKPKMLQKKPKEIKFPKVRLTSRIRHITFPPESEVEKTATITILPPYIKDNGTLSRNIKEANEILKKKKPKKFKDIDRSLPDLEKLEDFEMPEKPKKEIIDEEFKYKKGSRETEKEDESVESVKLKQIPEKPKETKPDKDKDINSKPTVDTKVKHERPEEETEPIEFKPYDVERSDYDLEKPEKIRPGI</sequence>
<dbReference type="SMART" id="SM00408">
    <property type="entry name" value="IGc2"/>
    <property type="match status" value="3"/>
</dbReference>
<evidence type="ECO:0000313" key="7">
    <source>
        <dbReference type="EMBL" id="KAJ8952457.1"/>
    </source>
</evidence>
<feature type="region of interest" description="Disordered" evidence="5">
    <location>
        <begin position="5547"/>
        <end position="5573"/>
    </location>
</feature>
<keyword evidence="3" id="KW-0393">Immunoglobulin domain</keyword>
<dbReference type="InterPro" id="IPR036179">
    <property type="entry name" value="Ig-like_dom_sf"/>
</dbReference>
<comment type="caution">
    <text evidence="7">The sequence shown here is derived from an EMBL/GenBank/DDBJ whole genome shotgun (WGS) entry which is preliminary data.</text>
</comment>
<evidence type="ECO:0000256" key="3">
    <source>
        <dbReference type="ARBA" id="ARBA00023319"/>
    </source>
</evidence>
<reference evidence="7" key="1">
    <citation type="journal article" date="2023" name="Insect Mol. Biol.">
        <title>Genome sequencing provides insights into the evolution of gene families encoding plant cell wall-degrading enzymes in longhorned beetles.</title>
        <authorList>
            <person name="Shin N.R."/>
            <person name="Okamura Y."/>
            <person name="Kirsch R."/>
            <person name="Pauchet Y."/>
        </authorList>
    </citation>
    <scope>NUCLEOTIDE SEQUENCE</scope>
    <source>
        <strain evidence="7">RBIC_L_NR</strain>
    </source>
</reference>
<dbReference type="InterPro" id="IPR003599">
    <property type="entry name" value="Ig_sub"/>
</dbReference>